<dbReference type="AlphaFoldDB" id="A0A7X2P8I1"/>
<dbReference type="GO" id="GO:0046654">
    <property type="term" value="P:tetrahydrofolate biosynthetic process"/>
    <property type="evidence" value="ECO:0007669"/>
    <property type="project" value="UniProtKB-UniPathway"/>
</dbReference>
<dbReference type="EC" id="1.5.1.3" evidence="3 7"/>
<dbReference type="Proteomes" id="UP000466864">
    <property type="component" value="Unassembled WGS sequence"/>
</dbReference>
<proteinExistence type="inferred from homology"/>
<comment type="similarity">
    <text evidence="2 7">Belongs to the dihydrofolate reductase family.</text>
</comment>
<dbReference type="GO" id="GO:0004146">
    <property type="term" value="F:dihydrofolate reductase activity"/>
    <property type="evidence" value="ECO:0007669"/>
    <property type="project" value="UniProtKB-EC"/>
</dbReference>
<evidence type="ECO:0000256" key="1">
    <source>
        <dbReference type="ARBA" id="ARBA00004903"/>
    </source>
</evidence>
<evidence type="ECO:0000256" key="2">
    <source>
        <dbReference type="ARBA" id="ARBA00009539"/>
    </source>
</evidence>
<dbReference type="PANTHER" id="PTHR48069">
    <property type="entry name" value="DIHYDROFOLATE REDUCTASE"/>
    <property type="match status" value="1"/>
</dbReference>
<dbReference type="PRINTS" id="PR00070">
    <property type="entry name" value="DHFR"/>
</dbReference>
<name>A0A7X2P8I1_9FIRM</name>
<dbReference type="PANTHER" id="PTHR48069:SF3">
    <property type="entry name" value="DIHYDROFOLATE REDUCTASE"/>
    <property type="match status" value="1"/>
</dbReference>
<reference evidence="9 10" key="1">
    <citation type="submission" date="2019-08" db="EMBL/GenBank/DDBJ databases">
        <title>In-depth cultivation of the pig gut microbiome towards novel bacterial diversity and tailored functional studies.</title>
        <authorList>
            <person name="Wylensek D."/>
            <person name="Hitch T.C.A."/>
            <person name="Clavel T."/>
        </authorList>
    </citation>
    <scope>NUCLEOTIDE SEQUENCE [LARGE SCALE GENOMIC DNA]</scope>
    <source>
        <strain evidence="9 10">Oil+RF-744-WCA-WT-13</strain>
    </source>
</reference>
<dbReference type="InterPro" id="IPR001796">
    <property type="entry name" value="DHFR_dom"/>
</dbReference>
<dbReference type="GO" id="GO:0050661">
    <property type="term" value="F:NADP binding"/>
    <property type="evidence" value="ECO:0007669"/>
    <property type="project" value="InterPro"/>
</dbReference>
<evidence type="ECO:0000313" key="10">
    <source>
        <dbReference type="Proteomes" id="UP000466864"/>
    </source>
</evidence>
<comment type="function">
    <text evidence="7">Key enzyme in folate metabolism. Catalyzes an essential reaction for de novo glycine and purine synthesis, and for DNA precursor synthesis.</text>
</comment>
<dbReference type="Pfam" id="PF00186">
    <property type="entry name" value="DHFR_1"/>
    <property type="match status" value="1"/>
</dbReference>
<dbReference type="GO" id="GO:0046655">
    <property type="term" value="P:folic acid metabolic process"/>
    <property type="evidence" value="ECO:0007669"/>
    <property type="project" value="TreeGrafter"/>
</dbReference>
<dbReference type="SUPFAM" id="SSF53597">
    <property type="entry name" value="Dihydrofolate reductase-like"/>
    <property type="match status" value="1"/>
</dbReference>
<evidence type="ECO:0000313" key="9">
    <source>
        <dbReference type="EMBL" id="MST82174.1"/>
    </source>
</evidence>
<dbReference type="PIRSF" id="PIRSF000194">
    <property type="entry name" value="DHFR"/>
    <property type="match status" value="1"/>
</dbReference>
<dbReference type="CDD" id="cd00209">
    <property type="entry name" value="DHFR"/>
    <property type="match status" value="1"/>
</dbReference>
<dbReference type="Gene3D" id="3.40.430.10">
    <property type="entry name" value="Dihydrofolate Reductase, subunit A"/>
    <property type="match status" value="1"/>
</dbReference>
<keyword evidence="6 7" id="KW-0560">Oxidoreductase</keyword>
<dbReference type="PROSITE" id="PS51330">
    <property type="entry name" value="DHFR_2"/>
    <property type="match status" value="1"/>
</dbReference>
<accession>A0A7X2P8I1</accession>
<dbReference type="GO" id="GO:0005829">
    <property type="term" value="C:cytosol"/>
    <property type="evidence" value="ECO:0007669"/>
    <property type="project" value="TreeGrafter"/>
</dbReference>
<sequence length="169" mass="19650">MKAIVCVDKNWAIGADGKPLVSIPADLRWFREKTMGHVVVMGRKTWDSLPNGRALDGRTNIVLSRQKDFQAKGAVVVHSRDELLEELKKYDLDDIFIIGGSQIYTLMVPYCDTLYVTKVNYAYQADTWFTNLDLVPEWKLVEESEEQTCFNIEYTFRTYERKYHMARPV</sequence>
<keyword evidence="5 7" id="KW-0521">NADP</keyword>
<dbReference type="UniPathway" id="UPA00077">
    <property type="reaction ID" value="UER00158"/>
</dbReference>
<comment type="caution">
    <text evidence="9">The sequence shown here is derived from an EMBL/GenBank/DDBJ whole genome shotgun (WGS) entry which is preliminary data.</text>
</comment>
<evidence type="ECO:0000256" key="4">
    <source>
        <dbReference type="ARBA" id="ARBA00022563"/>
    </source>
</evidence>
<dbReference type="RefSeq" id="WP_154458074.1">
    <property type="nucleotide sequence ID" value="NZ_VUMV01000004.1"/>
</dbReference>
<evidence type="ECO:0000256" key="7">
    <source>
        <dbReference type="PIRNR" id="PIRNR000194"/>
    </source>
</evidence>
<dbReference type="EMBL" id="VUMV01000004">
    <property type="protein sequence ID" value="MST82174.1"/>
    <property type="molecule type" value="Genomic_DNA"/>
</dbReference>
<keyword evidence="4 7" id="KW-0554">One-carbon metabolism</keyword>
<comment type="catalytic activity">
    <reaction evidence="7">
        <text>(6S)-5,6,7,8-tetrahydrofolate + NADP(+) = 7,8-dihydrofolate + NADPH + H(+)</text>
        <dbReference type="Rhea" id="RHEA:15009"/>
        <dbReference type="ChEBI" id="CHEBI:15378"/>
        <dbReference type="ChEBI" id="CHEBI:57451"/>
        <dbReference type="ChEBI" id="CHEBI:57453"/>
        <dbReference type="ChEBI" id="CHEBI:57783"/>
        <dbReference type="ChEBI" id="CHEBI:58349"/>
        <dbReference type="EC" id="1.5.1.3"/>
    </reaction>
</comment>
<comment type="pathway">
    <text evidence="1 7">Cofactor biosynthesis; tetrahydrofolate biosynthesis; 5,6,7,8-tetrahydrofolate from 7,8-dihydrofolate: step 1/1.</text>
</comment>
<protein>
    <recommendedName>
        <fullName evidence="3 7">Dihydrofolate reductase</fullName>
        <ecNumber evidence="3 7">1.5.1.3</ecNumber>
    </recommendedName>
</protein>
<dbReference type="InterPro" id="IPR012259">
    <property type="entry name" value="DHFR"/>
</dbReference>
<organism evidence="9 10">
    <name type="scientific">Bilifractor porci</name>
    <dbReference type="NCBI Taxonomy" id="2606636"/>
    <lineage>
        <taxon>Bacteria</taxon>
        <taxon>Bacillati</taxon>
        <taxon>Bacillota</taxon>
        <taxon>Clostridia</taxon>
        <taxon>Lachnospirales</taxon>
        <taxon>Lachnospiraceae</taxon>
        <taxon>Bilifractor</taxon>
    </lineage>
</organism>
<gene>
    <name evidence="9" type="ORF">FYJ60_07585</name>
</gene>
<keyword evidence="10" id="KW-1185">Reference proteome</keyword>
<dbReference type="InterPro" id="IPR024072">
    <property type="entry name" value="DHFR-like_dom_sf"/>
</dbReference>
<feature type="domain" description="DHFR" evidence="8">
    <location>
        <begin position="1"/>
        <end position="161"/>
    </location>
</feature>
<evidence type="ECO:0000259" key="8">
    <source>
        <dbReference type="PROSITE" id="PS51330"/>
    </source>
</evidence>
<evidence type="ECO:0000256" key="5">
    <source>
        <dbReference type="ARBA" id="ARBA00022857"/>
    </source>
</evidence>
<dbReference type="GO" id="GO:0006730">
    <property type="term" value="P:one-carbon metabolic process"/>
    <property type="evidence" value="ECO:0007669"/>
    <property type="project" value="UniProtKB-KW"/>
</dbReference>
<dbReference type="GO" id="GO:0046452">
    <property type="term" value="P:dihydrofolate metabolic process"/>
    <property type="evidence" value="ECO:0007669"/>
    <property type="project" value="TreeGrafter"/>
</dbReference>
<evidence type="ECO:0000256" key="3">
    <source>
        <dbReference type="ARBA" id="ARBA00012856"/>
    </source>
</evidence>
<evidence type="ECO:0000256" key="6">
    <source>
        <dbReference type="ARBA" id="ARBA00023002"/>
    </source>
</evidence>